<gene>
    <name evidence="2" type="ORF">BABINDRAFT_38472</name>
</gene>
<name>A0A1E3QMG7_9ASCO</name>
<keyword evidence="1" id="KW-1133">Transmembrane helix</keyword>
<dbReference type="OrthoDB" id="7392499at2759"/>
<evidence type="ECO:0000256" key="1">
    <source>
        <dbReference type="SAM" id="Phobius"/>
    </source>
</evidence>
<dbReference type="AlphaFoldDB" id="A0A1E3QMG7"/>
<keyword evidence="1" id="KW-0812">Transmembrane</keyword>
<evidence type="ECO:0000313" key="3">
    <source>
        <dbReference type="Proteomes" id="UP000094336"/>
    </source>
</evidence>
<accession>A0A1E3QMG7</accession>
<proteinExistence type="predicted"/>
<dbReference type="Proteomes" id="UP000094336">
    <property type="component" value="Unassembled WGS sequence"/>
</dbReference>
<keyword evidence="3" id="KW-1185">Reference proteome</keyword>
<dbReference type="GeneID" id="30149730"/>
<dbReference type="EMBL" id="KV454434">
    <property type="protein sequence ID" value="ODQ78909.1"/>
    <property type="molecule type" value="Genomic_DNA"/>
</dbReference>
<protein>
    <submittedName>
        <fullName evidence="2">Uncharacterized protein</fullName>
    </submittedName>
</protein>
<reference evidence="3" key="1">
    <citation type="submission" date="2016-05" db="EMBL/GenBank/DDBJ databases">
        <title>Comparative genomics of biotechnologically important yeasts.</title>
        <authorList>
            <consortium name="DOE Joint Genome Institute"/>
            <person name="Riley R."/>
            <person name="Haridas S."/>
            <person name="Wolfe K.H."/>
            <person name="Lopes M.R."/>
            <person name="Hittinger C.T."/>
            <person name="Goker M."/>
            <person name="Salamov A."/>
            <person name="Wisecaver J."/>
            <person name="Long T.M."/>
            <person name="Aerts A.L."/>
            <person name="Barry K."/>
            <person name="Choi C."/>
            <person name="Clum A."/>
            <person name="Coughlan A.Y."/>
            <person name="Deshpande S."/>
            <person name="Douglass A.P."/>
            <person name="Hanson S.J."/>
            <person name="Klenk H.-P."/>
            <person name="Labutti K."/>
            <person name="Lapidus A."/>
            <person name="Lindquist E."/>
            <person name="Lipzen A."/>
            <person name="Meier-Kolthoff J.P."/>
            <person name="Ohm R.A."/>
            <person name="Otillar R.P."/>
            <person name="Pangilinan J."/>
            <person name="Peng Y."/>
            <person name="Rokas A."/>
            <person name="Rosa C.A."/>
            <person name="Scheuner C."/>
            <person name="Sibirny A.A."/>
            <person name="Slot J.C."/>
            <person name="Stielow J.B."/>
            <person name="Sun H."/>
            <person name="Kurtzman C.P."/>
            <person name="Blackwell M."/>
            <person name="Grigoriev I.V."/>
            <person name="Jeffries T.W."/>
        </authorList>
    </citation>
    <scope>NUCLEOTIDE SEQUENCE [LARGE SCALE GENOMIC DNA]</scope>
    <source>
        <strain evidence="3">NRRL Y-12698</strain>
    </source>
</reference>
<sequence length="78" mass="8841">MIWIASKGHLLTQIPQPIHKVSEMKQILEVGSTSIHNFPVLTTGHALRHSWRHFFGLHLSSETIAIRVFLLLMLLFGG</sequence>
<evidence type="ECO:0000313" key="2">
    <source>
        <dbReference type="EMBL" id="ODQ78909.1"/>
    </source>
</evidence>
<feature type="transmembrane region" description="Helical" evidence="1">
    <location>
        <begin position="54"/>
        <end position="76"/>
    </location>
</feature>
<keyword evidence="1" id="KW-0472">Membrane</keyword>
<organism evidence="2 3">
    <name type="scientific">Babjeviella inositovora NRRL Y-12698</name>
    <dbReference type="NCBI Taxonomy" id="984486"/>
    <lineage>
        <taxon>Eukaryota</taxon>
        <taxon>Fungi</taxon>
        <taxon>Dikarya</taxon>
        <taxon>Ascomycota</taxon>
        <taxon>Saccharomycotina</taxon>
        <taxon>Pichiomycetes</taxon>
        <taxon>Serinales incertae sedis</taxon>
        <taxon>Babjeviella</taxon>
    </lineage>
</organism>
<dbReference type="RefSeq" id="XP_018984237.1">
    <property type="nucleotide sequence ID" value="XM_019131877.1"/>
</dbReference>